<accession>A0A7W1X9M4</accession>
<dbReference type="GO" id="GO:0008081">
    <property type="term" value="F:phosphoric diester hydrolase activity"/>
    <property type="evidence" value="ECO:0007669"/>
    <property type="project" value="InterPro"/>
</dbReference>
<proteinExistence type="predicted"/>
<feature type="domain" description="GP-PDE" evidence="1">
    <location>
        <begin position="5"/>
        <end position="241"/>
    </location>
</feature>
<dbReference type="PANTHER" id="PTHR46211:SF1">
    <property type="entry name" value="GLYCEROPHOSPHODIESTER PHOSPHODIESTERASE, CYTOPLASMIC"/>
    <property type="match status" value="1"/>
</dbReference>
<dbReference type="PROSITE" id="PS51704">
    <property type="entry name" value="GP_PDE"/>
    <property type="match status" value="1"/>
</dbReference>
<gene>
    <name evidence="2" type="ORF">H1164_06610</name>
</gene>
<comment type="caution">
    <text evidence="2">The sequence shown here is derived from an EMBL/GenBank/DDBJ whole genome shotgun (WGS) entry which is preliminary data.</text>
</comment>
<organism evidence="2 3">
    <name type="scientific">Thermoactinomyces daqus</name>
    <dbReference type="NCBI Taxonomy" id="1329516"/>
    <lineage>
        <taxon>Bacteria</taxon>
        <taxon>Bacillati</taxon>
        <taxon>Bacillota</taxon>
        <taxon>Bacilli</taxon>
        <taxon>Bacillales</taxon>
        <taxon>Thermoactinomycetaceae</taxon>
        <taxon>Thermoactinomyces</taxon>
    </lineage>
</organism>
<dbReference type="GO" id="GO:0006629">
    <property type="term" value="P:lipid metabolic process"/>
    <property type="evidence" value="ECO:0007669"/>
    <property type="project" value="InterPro"/>
</dbReference>
<dbReference type="InterPro" id="IPR017946">
    <property type="entry name" value="PLC-like_Pdiesterase_TIM-brl"/>
</dbReference>
<protein>
    <submittedName>
        <fullName evidence="2">Glycerophosphodiester phosphodiesterase</fullName>
    </submittedName>
</protein>
<evidence type="ECO:0000313" key="3">
    <source>
        <dbReference type="Proteomes" id="UP000530514"/>
    </source>
</evidence>
<dbReference type="Gene3D" id="3.20.20.190">
    <property type="entry name" value="Phosphatidylinositol (PI) phosphodiesterase"/>
    <property type="match status" value="1"/>
</dbReference>
<dbReference type="Proteomes" id="UP000530514">
    <property type="component" value="Unassembled WGS sequence"/>
</dbReference>
<sequence length="243" mass="27205">MLPQVEIVAHRGFSEIAPENTMAAFKKAQAAGADGIELDVQLTKDGEVVVIHDETVDRTTNGSGLINEMTWAQVRKLDAGRWFSEAYAGETIPTLRQVLEWVAGTSLWVNIELKNNRFAYRGLEEKVVKEIERTGLERRVVLSSFNPLSLRHLAACRPAMERALLYEHKMPAPWIYAKLIGVSSIHPHFSVITPAIVERCRAKGIAVRPYTVDDEGMMEELIEAGVEAIITNVPDRLFWILNG</sequence>
<dbReference type="AlphaFoldDB" id="A0A7W1X9M4"/>
<keyword evidence="3" id="KW-1185">Reference proteome</keyword>
<reference evidence="2 3" key="1">
    <citation type="submission" date="2020-07" db="EMBL/GenBank/DDBJ databases">
        <authorList>
            <person name="Feng H."/>
        </authorList>
    </citation>
    <scope>NUCLEOTIDE SEQUENCE [LARGE SCALE GENOMIC DNA]</scope>
    <source>
        <strain evidence="3">s-11</strain>
    </source>
</reference>
<dbReference type="PANTHER" id="PTHR46211">
    <property type="entry name" value="GLYCEROPHOSPHORYL DIESTER PHOSPHODIESTERASE"/>
    <property type="match status" value="1"/>
</dbReference>
<dbReference type="OrthoDB" id="384721at2"/>
<dbReference type="CDD" id="cd08563">
    <property type="entry name" value="GDPD_TtGDE_like"/>
    <property type="match status" value="1"/>
</dbReference>
<dbReference type="EMBL" id="JACEIP010000007">
    <property type="protein sequence ID" value="MBA4542576.1"/>
    <property type="molecule type" value="Genomic_DNA"/>
</dbReference>
<evidence type="ECO:0000259" key="1">
    <source>
        <dbReference type="PROSITE" id="PS51704"/>
    </source>
</evidence>
<dbReference type="InterPro" id="IPR030395">
    <property type="entry name" value="GP_PDE_dom"/>
</dbReference>
<dbReference type="Pfam" id="PF03009">
    <property type="entry name" value="GDPD"/>
    <property type="match status" value="1"/>
</dbReference>
<name>A0A7W1X9M4_9BACL</name>
<evidence type="ECO:0000313" key="2">
    <source>
        <dbReference type="EMBL" id="MBA4542576.1"/>
    </source>
</evidence>
<dbReference type="SUPFAM" id="SSF51695">
    <property type="entry name" value="PLC-like phosphodiesterases"/>
    <property type="match status" value="1"/>
</dbReference>